<comment type="caution">
    <text evidence="2">The sequence shown here is derived from an EMBL/GenBank/DDBJ whole genome shotgun (WGS) entry which is preliminary data.</text>
</comment>
<dbReference type="InterPro" id="IPR044398">
    <property type="entry name" value="Globin-sensor_dom"/>
</dbReference>
<dbReference type="SUPFAM" id="SSF46458">
    <property type="entry name" value="Globin-like"/>
    <property type="match status" value="1"/>
</dbReference>
<dbReference type="Gene3D" id="1.10.490.10">
    <property type="entry name" value="Globins"/>
    <property type="match status" value="1"/>
</dbReference>
<evidence type="ECO:0000313" key="2">
    <source>
        <dbReference type="EMBL" id="CAF1468038.1"/>
    </source>
</evidence>
<sequence>MDEHIDRARLTHDLHYRFEYLAKFLNFTKDDILVLNSLAPTIFAHIKFITEKIYDKLYSYDVIKKYFLLRNDDFESFSSNELDTSTTVSSIQTDFRKDMLSMYLKKIFVQTEWNDIFLQYLSQIGEIHTESDHTVSTNVDYIHVNMLFGYLEHLLIDIIWNEACLDDTKKRLGIRAINKVFRIQNDFFTMHYGMTIRQDTHSVAPSKNQRKCFFKSE</sequence>
<dbReference type="AlphaFoldDB" id="A0A815QTP2"/>
<reference evidence="2" key="1">
    <citation type="submission" date="2021-02" db="EMBL/GenBank/DDBJ databases">
        <authorList>
            <person name="Nowell W R."/>
        </authorList>
    </citation>
    <scope>NUCLEOTIDE SEQUENCE</scope>
</reference>
<evidence type="ECO:0000259" key="1">
    <source>
        <dbReference type="Pfam" id="PF11563"/>
    </source>
</evidence>
<name>A0A815QTP2_ADIRI</name>
<accession>A0A815QTP2</accession>
<protein>
    <recommendedName>
        <fullName evidence="1">Globin-sensor domain-containing protein</fullName>
    </recommendedName>
</protein>
<organism evidence="2 3">
    <name type="scientific">Adineta ricciae</name>
    <name type="common">Rotifer</name>
    <dbReference type="NCBI Taxonomy" id="249248"/>
    <lineage>
        <taxon>Eukaryota</taxon>
        <taxon>Metazoa</taxon>
        <taxon>Spiralia</taxon>
        <taxon>Gnathifera</taxon>
        <taxon>Rotifera</taxon>
        <taxon>Eurotatoria</taxon>
        <taxon>Bdelloidea</taxon>
        <taxon>Adinetida</taxon>
        <taxon>Adinetidae</taxon>
        <taxon>Adineta</taxon>
    </lineage>
</organism>
<dbReference type="PANTHER" id="PTHR42071:SF1">
    <property type="entry name" value="GLOBIN-SENSOR DOMAIN-CONTAINING PROTEIN"/>
    <property type="match status" value="1"/>
</dbReference>
<feature type="domain" description="Globin-sensor" evidence="1">
    <location>
        <begin position="15"/>
        <end position="192"/>
    </location>
</feature>
<dbReference type="EMBL" id="CAJNOR010004012">
    <property type="protein sequence ID" value="CAF1468038.1"/>
    <property type="molecule type" value="Genomic_DNA"/>
</dbReference>
<dbReference type="InterPro" id="IPR009050">
    <property type="entry name" value="Globin-like_sf"/>
</dbReference>
<dbReference type="InterPro" id="IPR012292">
    <property type="entry name" value="Globin/Proto"/>
</dbReference>
<dbReference type="GO" id="GO:0020037">
    <property type="term" value="F:heme binding"/>
    <property type="evidence" value="ECO:0007669"/>
    <property type="project" value="InterPro"/>
</dbReference>
<dbReference type="Proteomes" id="UP000663828">
    <property type="component" value="Unassembled WGS sequence"/>
</dbReference>
<proteinExistence type="predicted"/>
<dbReference type="GO" id="GO:0019825">
    <property type="term" value="F:oxygen binding"/>
    <property type="evidence" value="ECO:0007669"/>
    <property type="project" value="InterPro"/>
</dbReference>
<dbReference type="PANTHER" id="PTHR42071">
    <property type="entry name" value="PROTOGLOBIN DOMAIN-CONTAINING PROTEIN"/>
    <property type="match status" value="1"/>
</dbReference>
<evidence type="ECO:0000313" key="3">
    <source>
        <dbReference type="Proteomes" id="UP000663828"/>
    </source>
</evidence>
<gene>
    <name evidence="2" type="ORF">XAT740_LOCUS37812</name>
</gene>
<dbReference type="Pfam" id="PF11563">
    <property type="entry name" value="Protoglobin"/>
    <property type="match status" value="1"/>
</dbReference>
<keyword evidence="3" id="KW-1185">Reference proteome</keyword>